<reference evidence="1" key="1">
    <citation type="submission" date="2022-11" db="EMBL/GenBank/DDBJ databases">
        <authorList>
            <person name="Petersen C."/>
        </authorList>
    </citation>
    <scope>NUCLEOTIDE SEQUENCE</scope>
    <source>
        <strain evidence="1">IBT 34128</strain>
    </source>
</reference>
<evidence type="ECO:0000313" key="1">
    <source>
        <dbReference type="EMBL" id="KAJ5114387.1"/>
    </source>
</evidence>
<organism evidence="1 2">
    <name type="scientific">Penicillium alfredii</name>
    <dbReference type="NCBI Taxonomy" id="1506179"/>
    <lineage>
        <taxon>Eukaryota</taxon>
        <taxon>Fungi</taxon>
        <taxon>Dikarya</taxon>
        <taxon>Ascomycota</taxon>
        <taxon>Pezizomycotina</taxon>
        <taxon>Eurotiomycetes</taxon>
        <taxon>Eurotiomycetidae</taxon>
        <taxon>Eurotiales</taxon>
        <taxon>Aspergillaceae</taxon>
        <taxon>Penicillium</taxon>
    </lineage>
</organism>
<dbReference type="EMBL" id="JAPMSZ010000001">
    <property type="protein sequence ID" value="KAJ5114387.1"/>
    <property type="molecule type" value="Genomic_DNA"/>
</dbReference>
<proteinExistence type="predicted"/>
<dbReference type="AlphaFoldDB" id="A0A9W9G9C7"/>
<evidence type="ECO:0000313" key="2">
    <source>
        <dbReference type="Proteomes" id="UP001141434"/>
    </source>
</evidence>
<dbReference type="OrthoDB" id="4485682at2759"/>
<reference evidence="1" key="2">
    <citation type="journal article" date="2023" name="IMA Fungus">
        <title>Comparative genomic study of the Penicillium genus elucidates a diverse pangenome and 15 lateral gene transfer events.</title>
        <authorList>
            <person name="Petersen C."/>
            <person name="Sorensen T."/>
            <person name="Nielsen M.R."/>
            <person name="Sondergaard T.E."/>
            <person name="Sorensen J.L."/>
            <person name="Fitzpatrick D.A."/>
            <person name="Frisvad J.C."/>
            <person name="Nielsen K.L."/>
        </authorList>
    </citation>
    <scope>NUCLEOTIDE SEQUENCE</scope>
    <source>
        <strain evidence="1">IBT 34128</strain>
    </source>
</reference>
<gene>
    <name evidence="1" type="ORF">NUU61_000146</name>
</gene>
<dbReference type="RefSeq" id="XP_056515580.1">
    <property type="nucleotide sequence ID" value="XM_056650730.1"/>
</dbReference>
<sequence>MKYSYSQGGYSKSVRLVMLLTKRTWQSRTIPHENVSDRTRALPWSLISDGAGEFYEDPLHEGGVDLSEIPEDFDNAPQTIERRERIEIRWKR</sequence>
<dbReference type="GeneID" id="81389898"/>
<protein>
    <submittedName>
        <fullName evidence="1">Uncharacterized protein</fullName>
    </submittedName>
</protein>
<accession>A0A9W9G9C7</accession>
<name>A0A9W9G9C7_9EURO</name>
<keyword evidence="2" id="KW-1185">Reference proteome</keyword>
<comment type="caution">
    <text evidence="1">The sequence shown here is derived from an EMBL/GenBank/DDBJ whole genome shotgun (WGS) entry which is preliminary data.</text>
</comment>
<dbReference type="Proteomes" id="UP001141434">
    <property type="component" value="Unassembled WGS sequence"/>
</dbReference>